<accession>A0ABR2FMV6</accession>
<protein>
    <submittedName>
        <fullName evidence="1">Uncharacterized protein</fullName>
    </submittedName>
</protein>
<organism evidence="1 2">
    <name type="scientific">Hibiscus sabdariffa</name>
    <name type="common">roselle</name>
    <dbReference type="NCBI Taxonomy" id="183260"/>
    <lineage>
        <taxon>Eukaryota</taxon>
        <taxon>Viridiplantae</taxon>
        <taxon>Streptophyta</taxon>
        <taxon>Embryophyta</taxon>
        <taxon>Tracheophyta</taxon>
        <taxon>Spermatophyta</taxon>
        <taxon>Magnoliopsida</taxon>
        <taxon>eudicotyledons</taxon>
        <taxon>Gunneridae</taxon>
        <taxon>Pentapetalae</taxon>
        <taxon>rosids</taxon>
        <taxon>malvids</taxon>
        <taxon>Malvales</taxon>
        <taxon>Malvaceae</taxon>
        <taxon>Malvoideae</taxon>
        <taxon>Hibiscus</taxon>
    </lineage>
</organism>
<proteinExistence type="predicted"/>
<name>A0ABR2FMV6_9ROSI</name>
<dbReference type="Proteomes" id="UP001472677">
    <property type="component" value="Unassembled WGS sequence"/>
</dbReference>
<evidence type="ECO:0000313" key="1">
    <source>
        <dbReference type="EMBL" id="KAK8582166.1"/>
    </source>
</evidence>
<dbReference type="EMBL" id="JBBPBM010000006">
    <property type="protein sequence ID" value="KAK8582166.1"/>
    <property type="molecule type" value="Genomic_DNA"/>
</dbReference>
<gene>
    <name evidence="1" type="ORF">V6N12_072359</name>
</gene>
<sequence length="87" mass="9949">MVQTMFAGRHIALRMRWPKMVLSGRPVFKSWGEQVEVLRTGSWRTCMLLPGYGLVSGWYPCVLCNGGVVKTKYQPHTTKPRRGNKPK</sequence>
<comment type="caution">
    <text evidence="1">The sequence shown here is derived from an EMBL/GenBank/DDBJ whole genome shotgun (WGS) entry which is preliminary data.</text>
</comment>
<keyword evidence="2" id="KW-1185">Reference proteome</keyword>
<evidence type="ECO:0000313" key="2">
    <source>
        <dbReference type="Proteomes" id="UP001472677"/>
    </source>
</evidence>
<reference evidence="1 2" key="1">
    <citation type="journal article" date="2024" name="G3 (Bethesda)">
        <title>Genome assembly of Hibiscus sabdariffa L. provides insights into metabolisms of medicinal natural products.</title>
        <authorList>
            <person name="Kim T."/>
        </authorList>
    </citation>
    <scope>NUCLEOTIDE SEQUENCE [LARGE SCALE GENOMIC DNA]</scope>
    <source>
        <strain evidence="1">TK-2024</strain>
        <tissue evidence="1">Old leaves</tissue>
    </source>
</reference>